<organism evidence="1 2">
    <name type="scientific">Pseudobutyrivibrio xylanivorans</name>
    <dbReference type="NCBI Taxonomy" id="185007"/>
    <lineage>
        <taxon>Bacteria</taxon>
        <taxon>Bacillati</taxon>
        <taxon>Bacillota</taxon>
        <taxon>Clostridia</taxon>
        <taxon>Lachnospirales</taxon>
        <taxon>Lachnospiraceae</taxon>
        <taxon>Pseudobutyrivibrio</taxon>
    </lineage>
</organism>
<protein>
    <submittedName>
        <fullName evidence="1">Uncharacterized protein</fullName>
    </submittedName>
</protein>
<dbReference type="Proteomes" id="UP000327030">
    <property type="component" value="Chromosome 1"/>
</dbReference>
<evidence type="ECO:0000313" key="1">
    <source>
        <dbReference type="EMBL" id="QFJ55102.1"/>
    </source>
</evidence>
<accession>A0A5P6VRR5</accession>
<gene>
    <name evidence="1" type="ORF">FXF36_09630</name>
</gene>
<dbReference type="KEGG" id="pxv:FXF36_09630"/>
<sequence>MKLIEPTMEYAKEIQEYRQAFLESGDSVDGCGGLRRFENSQDWIEQVESMNQQSSSQMRRLI</sequence>
<dbReference type="EMBL" id="CP043028">
    <property type="protein sequence ID" value="QFJ55102.1"/>
    <property type="molecule type" value="Genomic_DNA"/>
</dbReference>
<dbReference type="AlphaFoldDB" id="A0A5P6VRR5"/>
<proteinExistence type="predicted"/>
<dbReference type="OrthoDB" id="9797989at2"/>
<evidence type="ECO:0000313" key="2">
    <source>
        <dbReference type="Proteomes" id="UP000327030"/>
    </source>
</evidence>
<name>A0A5P6VRR5_PSEXY</name>
<dbReference type="RefSeq" id="WP_151623564.1">
    <property type="nucleotide sequence ID" value="NZ_CP043028.1"/>
</dbReference>
<reference evidence="2" key="1">
    <citation type="submission" date="2019-08" db="EMBL/GenBank/DDBJ databases">
        <title>Complete Genome Sequence of the Polysaccharide-Degrading Rumen Bacterium Pseudobutyrivibrio xylanivorans MA3014.</title>
        <authorList>
            <person name="Palevich N."/>
            <person name="Maclean P.H."/>
            <person name="Kelly W.J."/>
            <person name="Leahy S.C."/>
            <person name="Rakonjac J."/>
            <person name="Attwood G.T."/>
        </authorList>
    </citation>
    <scope>NUCLEOTIDE SEQUENCE [LARGE SCALE GENOMIC DNA]</scope>
    <source>
        <strain evidence="2">MA3014</strain>
    </source>
</reference>